<feature type="compositionally biased region" description="Basic and acidic residues" evidence="1">
    <location>
        <begin position="57"/>
        <end position="89"/>
    </location>
</feature>
<reference evidence="3 5" key="2">
    <citation type="submission" date="2019-06" db="EMBL/GenBank/DDBJ databases">
        <title>Draft genomes of female and male turbot (Scophthalmus maximus).</title>
        <authorList>
            <person name="Xu H."/>
            <person name="Xu X.-W."/>
            <person name="Shao C."/>
            <person name="Chen S."/>
        </authorList>
    </citation>
    <scope>NUCLEOTIDE SEQUENCE [LARGE SCALE GENOMIC DNA]</scope>
    <source>
        <strain evidence="3">Ysfricsl-2016a</strain>
        <tissue evidence="3">Blood</tissue>
    </source>
</reference>
<dbReference type="Proteomes" id="UP000438429">
    <property type="component" value="Unassembled WGS sequence"/>
</dbReference>
<evidence type="ECO:0000313" key="2">
    <source>
        <dbReference type="EMBL" id="AWO96134.1"/>
    </source>
</evidence>
<protein>
    <submittedName>
        <fullName evidence="2">Uncharacterized protein</fullName>
    </submittedName>
</protein>
<feature type="region of interest" description="Disordered" evidence="1">
    <location>
        <begin position="52"/>
        <end position="97"/>
    </location>
</feature>
<evidence type="ECO:0000313" key="3">
    <source>
        <dbReference type="EMBL" id="KAF0039227.1"/>
    </source>
</evidence>
<dbReference type="EMBL" id="CP026243">
    <property type="protein sequence ID" value="AWO96134.1"/>
    <property type="molecule type" value="Genomic_DNA"/>
</dbReference>
<evidence type="ECO:0000313" key="4">
    <source>
        <dbReference type="Proteomes" id="UP000246464"/>
    </source>
</evidence>
<gene>
    <name evidence="3" type="ORF">F2P81_007462</name>
    <name evidence="2" type="ORF">SMAX5B_002523</name>
</gene>
<accession>A0A2U9AWV2</accession>
<evidence type="ECO:0000256" key="1">
    <source>
        <dbReference type="SAM" id="MobiDB-lite"/>
    </source>
</evidence>
<reference evidence="2 4" key="1">
    <citation type="submission" date="2017-12" db="EMBL/GenBank/DDBJ databases">
        <title>Integrating genomic resources of turbot (Scophthalmus maximus) in depth evaluation of genetic and physical mapping variation across individuals.</title>
        <authorList>
            <person name="Martinez P."/>
        </authorList>
    </citation>
    <scope>NUCLEOTIDE SEQUENCE [LARGE SCALE GENOMIC DNA]</scope>
</reference>
<dbReference type="AlphaFoldDB" id="A0A2U9AWV2"/>
<sequence length="120" mass="13689">MLGSWGYVFKYEVGELCFYQLNNGEKLSPPTVMATMTFDDWGVMKTALKLATSQSNPDKENVGENVIEEKHDKKMQTGEESPEEKRPRSDNYPSNKELSRMKIIFGATWLSGTTTSGRWR</sequence>
<dbReference type="Proteomes" id="UP000246464">
    <property type="component" value="Chromosome 1"/>
</dbReference>
<organism evidence="2 4">
    <name type="scientific">Scophthalmus maximus</name>
    <name type="common">Turbot</name>
    <name type="synonym">Psetta maxima</name>
    <dbReference type="NCBI Taxonomy" id="52904"/>
    <lineage>
        <taxon>Eukaryota</taxon>
        <taxon>Metazoa</taxon>
        <taxon>Chordata</taxon>
        <taxon>Craniata</taxon>
        <taxon>Vertebrata</taxon>
        <taxon>Euteleostomi</taxon>
        <taxon>Actinopterygii</taxon>
        <taxon>Neopterygii</taxon>
        <taxon>Teleostei</taxon>
        <taxon>Neoteleostei</taxon>
        <taxon>Acanthomorphata</taxon>
        <taxon>Carangaria</taxon>
        <taxon>Pleuronectiformes</taxon>
        <taxon>Pleuronectoidei</taxon>
        <taxon>Scophthalmidae</taxon>
        <taxon>Scophthalmus</taxon>
    </lineage>
</organism>
<proteinExistence type="predicted"/>
<dbReference type="EMBL" id="VEVO01000007">
    <property type="protein sequence ID" value="KAF0039227.1"/>
    <property type="molecule type" value="Genomic_DNA"/>
</dbReference>
<name>A0A2U9AWV2_SCOMX</name>
<evidence type="ECO:0000313" key="5">
    <source>
        <dbReference type="Proteomes" id="UP000438429"/>
    </source>
</evidence>
<keyword evidence="4" id="KW-1185">Reference proteome</keyword>